<dbReference type="InterPro" id="IPR000719">
    <property type="entry name" value="Prot_kinase_dom"/>
</dbReference>
<comment type="caution">
    <text evidence="11">The sequence shown here is derived from an EMBL/GenBank/DDBJ whole genome shotgun (WGS) entry which is preliminary data.</text>
</comment>
<proteinExistence type="predicted"/>
<evidence type="ECO:0000256" key="2">
    <source>
        <dbReference type="ARBA" id="ARBA00022527"/>
    </source>
</evidence>
<dbReference type="GO" id="GO:0004674">
    <property type="term" value="F:protein serine/threonine kinase activity"/>
    <property type="evidence" value="ECO:0007669"/>
    <property type="project" value="UniProtKB-KW"/>
</dbReference>
<dbReference type="Proteomes" id="UP000639772">
    <property type="component" value="Unassembled WGS sequence"/>
</dbReference>
<feature type="binding site" evidence="9">
    <location>
        <position position="236"/>
    </location>
    <ligand>
        <name>ATP</name>
        <dbReference type="ChEBI" id="CHEBI:30616"/>
    </ligand>
</feature>
<evidence type="ECO:0000313" key="11">
    <source>
        <dbReference type="EMBL" id="KAG0472283.1"/>
    </source>
</evidence>
<evidence type="ECO:0000313" key="12">
    <source>
        <dbReference type="Proteomes" id="UP000639772"/>
    </source>
</evidence>
<dbReference type="PROSITE" id="PS50011">
    <property type="entry name" value="PROTEIN_KINASE_DOM"/>
    <property type="match status" value="1"/>
</dbReference>
<evidence type="ECO:0000256" key="8">
    <source>
        <dbReference type="ARBA" id="ARBA00048679"/>
    </source>
</evidence>
<dbReference type="Pfam" id="PF00069">
    <property type="entry name" value="Pkinase"/>
    <property type="match status" value="1"/>
</dbReference>
<dbReference type="InterPro" id="IPR046958">
    <property type="entry name" value="RBK1/2/STUNTED"/>
</dbReference>
<dbReference type="GO" id="GO:0005524">
    <property type="term" value="F:ATP binding"/>
    <property type="evidence" value="ECO:0007669"/>
    <property type="project" value="UniProtKB-UniRule"/>
</dbReference>
<dbReference type="InterPro" id="IPR008271">
    <property type="entry name" value="Ser/Thr_kinase_AS"/>
</dbReference>
<evidence type="ECO:0000256" key="4">
    <source>
        <dbReference type="ARBA" id="ARBA00022741"/>
    </source>
</evidence>
<evidence type="ECO:0000256" key="6">
    <source>
        <dbReference type="ARBA" id="ARBA00022840"/>
    </source>
</evidence>
<keyword evidence="6 9" id="KW-0067">ATP-binding</keyword>
<evidence type="ECO:0000256" key="5">
    <source>
        <dbReference type="ARBA" id="ARBA00022777"/>
    </source>
</evidence>
<evidence type="ECO:0000256" key="3">
    <source>
        <dbReference type="ARBA" id="ARBA00022679"/>
    </source>
</evidence>
<keyword evidence="2" id="KW-0723">Serine/threonine-protein kinase</keyword>
<dbReference type="Gene3D" id="3.30.200.20">
    <property type="entry name" value="Phosphorylase Kinase, domain 1"/>
    <property type="match status" value="1"/>
</dbReference>
<dbReference type="OrthoDB" id="4062651at2759"/>
<dbReference type="PANTHER" id="PTHR47987">
    <property type="entry name" value="OS08G0249100 PROTEIN"/>
    <property type="match status" value="1"/>
</dbReference>
<dbReference type="AlphaFoldDB" id="A0A835USG0"/>
<dbReference type="SUPFAM" id="SSF56112">
    <property type="entry name" value="Protein kinase-like (PK-like)"/>
    <property type="match status" value="1"/>
</dbReference>
<gene>
    <name evidence="11" type="ORF">HPP92_016829</name>
</gene>
<dbReference type="Gene3D" id="1.10.510.10">
    <property type="entry name" value="Transferase(Phosphotransferase) domain 1"/>
    <property type="match status" value="1"/>
</dbReference>
<dbReference type="SMART" id="SM00220">
    <property type="entry name" value="S_TKc"/>
    <property type="match status" value="1"/>
</dbReference>
<evidence type="ECO:0000256" key="1">
    <source>
        <dbReference type="ARBA" id="ARBA00012513"/>
    </source>
</evidence>
<feature type="domain" description="Protein kinase" evidence="10">
    <location>
        <begin position="208"/>
        <end position="448"/>
    </location>
</feature>
<organism evidence="11 12">
    <name type="scientific">Vanilla planifolia</name>
    <name type="common">Vanilla</name>
    <dbReference type="NCBI Taxonomy" id="51239"/>
    <lineage>
        <taxon>Eukaryota</taxon>
        <taxon>Viridiplantae</taxon>
        <taxon>Streptophyta</taxon>
        <taxon>Embryophyta</taxon>
        <taxon>Tracheophyta</taxon>
        <taxon>Spermatophyta</taxon>
        <taxon>Magnoliopsida</taxon>
        <taxon>Liliopsida</taxon>
        <taxon>Asparagales</taxon>
        <taxon>Orchidaceae</taxon>
        <taxon>Vanilloideae</taxon>
        <taxon>Vanilleae</taxon>
        <taxon>Vanilla</taxon>
    </lineage>
</organism>
<keyword evidence="5" id="KW-0418">Kinase</keyword>
<protein>
    <recommendedName>
        <fullName evidence="1">non-specific serine/threonine protein kinase</fullName>
        <ecNumber evidence="1">2.7.11.1</ecNumber>
    </recommendedName>
</protein>
<dbReference type="EMBL" id="JADCNM010000008">
    <property type="protein sequence ID" value="KAG0472283.1"/>
    <property type="molecule type" value="Genomic_DNA"/>
</dbReference>
<dbReference type="EC" id="2.7.11.1" evidence="1"/>
<dbReference type="InterPro" id="IPR017441">
    <property type="entry name" value="Protein_kinase_ATP_BS"/>
</dbReference>
<dbReference type="PROSITE" id="PS00107">
    <property type="entry name" value="PROTEIN_KINASE_ATP"/>
    <property type="match status" value="1"/>
</dbReference>
<comment type="catalytic activity">
    <reaction evidence="7">
        <text>L-threonyl-[protein] + ATP = O-phospho-L-threonyl-[protein] + ADP + H(+)</text>
        <dbReference type="Rhea" id="RHEA:46608"/>
        <dbReference type="Rhea" id="RHEA-COMP:11060"/>
        <dbReference type="Rhea" id="RHEA-COMP:11605"/>
        <dbReference type="ChEBI" id="CHEBI:15378"/>
        <dbReference type="ChEBI" id="CHEBI:30013"/>
        <dbReference type="ChEBI" id="CHEBI:30616"/>
        <dbReference type="ChEBI" id="CHEBI:61977"/>
        <dbReference type="ChEBI" id="CHEBI:456216"/>
        <dbReference type="EC" id="2.7.11.1"/>
    </reaction>
</comment>
<keyword evidence="3" id="KW-0808">Transferase</keyword>
<sequence>MGSKYEHQKRDYGFTPAKSTVLIRARHSHEFATSHSPAFINPFIKETRLIRFASPHTTDAEEKRPFVFLPPPIRVQDPSSFPASGKLFLHCYVSLPWRPLGFVSILDAVFLPFVRLFRGLTSIETVPFTSHPSAEVTLFITKMKQLYLRSRSIKRLFSSLSARRSTEYNSCKGTKSDSGSVEPGVKPAQMPSWRCFSYEEINKATRGFHQDNLVGRGGYAEVYRGELEDGQIIAVKRLTSAASDEHKEKEFLTELDANSPPIAWTLRYEIIVGTARGLHYLHKECQRRIIHRDIKASNILLSACFQPQISDFGLAKWLPSEWTHRAVAPIEGTFGCLAPEYFTRGIVDEKTDVFAFGVLILEVISGRKPVDGSHKSLLSWLLNEAMFSQAKPYLNDVKIEMLVDARLEDYDFDQLKRLTFIASLCIRASPAWRPSMLEIRITKAQVSFSIIFTHESHDARVSSDEVLDLIEGSHVSPEKWEMPEVEVEEEDELWSFDDLDECDTPTSSASTICSKEAV</sequence>
<reference evidence="11 12" key="1">
    <citation type="journal article" date="2020" name="Nat. Food">
        <title>A phased Vanilla planifolia genome enables genetic improvement of flavour and production.</title>
        <authorList>
            <person name="Hasing T."/>
            <person name="Tang H."/>
            <person name="Brym M."/>
            <person name="Khazi F."/>
            <person name="Huang T."/>
            <person name="Chambers A.H."/>
        </authorList>
    </citation>
    <scope>NUCLEOTIDE SEQUENCE [LARGE SCALE GENOMIC DNA]</scope>
    <source>
        <tissue evidence="11">Leaf</tissue>
    </source>
</reference>
<dbReference type="PANTHER" id="PTHR47987:SF20">
    <property type="entry name" value="OS04G0654600 PROTEIN"/>
    <property type="match status" value="1"/>
</dbReference>
<keyword evidence="4 9" id="KW-0547">Nucleotide-binding</keyword>
<accession>A0A835USG0</accession>
<name>A0A835USG0_VANPL</name>
<comment type="catalytic activity">
    <reaction evidence="8">
        <text>L-seryl-[protein] + ATP = O-phospho-L-seryl-[protein] + ADP + H(+)</text>
        <dbReference type="Rhea" id="RHEA:17989"/>
        <dbReference type="Rhea" id="RHEA-COMP:9863"/>
        <dbReference type="Rhea" id="RHEA-COMP:11604"/>
        <dbReference type="ChEBI" id="CHEBI:15378"/>
        <dbReference type="ChEBI" id="CHEBI:29999"/>
        <dbReference type="ChEBI" id="CHEBI:30616"/>
        <dbReference type="ChEBI" id="CHEBI:83421"/>
        <dbReference type="ChEBI" id="CHEBI:456216"/>
        <dbReference type="EC" id="2.7.11.1"/>
    </reaction>
</comment>
<evidence type="ECO:0000259" key="10">
    <source>
        <dbReference type="PROSITE" id="PS50011"/>
    </source>
</evidence>
<dbReference type="PROSITE" id="PS00108">
    <property type="entry name" value="PROTEIN_KINASE_ST"/>
    <property type="match status" value="1"/>
</dbReference>
<evidence type="ECO:0000256" key="7">
    <source>
        <dbReference type="ARBA" id="ARBA00047899"/>
    </source>
</evidence>
<evidence type="ECO:0000256" key="9">
    <source>
        <dbReference type="PROSITE-ProRule" id="PRU10141"/>
    </source>
</evidence>
<dbReference type="FunFam" id="1.10.510.10:FF:001023">
    <property type="entry name" value="Os07g0541700 protein"/>
    <property type="match status" value="1"/>
</dbReference>
<dbReference type="InterPro" id="IPR011009">
    <property type="entry name" value="Kinase-like_dom_sf"/>
</dbReference>